<dbReference type="PANTHER" id="PTHR12295:SF30">
    <property type="entry name" value="PROTEIN FURRY"/>
    <property type="match status" value="1"/>
</dbReference>
<dbReference type="EMBL" id="VTPC01090146">
    <property type="protein sequence ID" value="KAF2884646.1"/>
    <property type="molecule type" value="Genomic_DNA"/>
</dbReference>
<reference evidence="2" key="1">
    <citation type="submission" date="2019-08" db="EMBL/GenBank/DDBJ databases">
        <title>The genome of the North American firefly Photinus pyralis.</title>
        <authorList>
            <consortium name="Photinus pyralis genome working group"/>
            <person name="Fallon T.R."/>
            <person name="Sander Lower S.E."/>
            <person name="Weng J.-K."/>
        </authorList>
    </citation>
    <scope>NUCLEOTIDE SEQUENCE</scope>
    <source>
        <strain evidence="2">TRF0915ILg1</strain>
        <tissue evidence="2">Whole body</tissue>
    </source>
</reference>
<dbReference type="GO" id="GO:0031175">
    <property type="term" value="P:neuron projection development"/>
    <property type="evidence" value="ECO:0007669"/>
    <property type="project" value="TreeGrafter"/>
</dbReference>
<organism evidence="2 3">
    <name type="scientific">Ignelater luminosus</name>
    <name type="common">Cucubano</name>
    <name type="synonym">Pyrophorus luminosus</name>
    <dbReference type="NCBI Taxonomy" id="2038154"/>
    <lineage>
        <taxon>Eukaryota</taxon>
        <taxon>Metazoa</taxon>
        <taxon>Ecdysozoa</taxon>
        <taxon>Arthropoda</taxon>
        <taxon>Hexapoda</taxon>
        <taxon>Insecta</taxon>
        <taxon>Pterygota</taxon>
        <taxon>Neoptera</taxon>
        <taxon>Endopterygota</taxon>
        <taxon>Coleoptera</taxon>
        <taxon>Polyphaga</taxon>
        <taxon>Elateriformia</taxon>
        <taxon>Elateroidea</taxon>
        <taxon>Elateridae</taxon>
        <taxon>Agrypninae</taxon>
        <taxon>Pyrophorini</taxon>
        <taxon>Ignelater</taxon>
    </lineage>
</organism>
<dbReference type="InterPro" id="IPR025614">
    <property type="entry name" value="Cell_morpho_N"/>
</dbReference>
<dbReference type="Pfam" id="PF14222">
    <property type="entry name" value="MOR2-PAG1_N"/>
    <property type="match status" value="1"/>
</dbReference>
<dbReference type="GO" id="GO:0000902">
    <property type="term" value="P:cell morphogenesis"/>
    <property type="evidence" value="ECO:0007669"/>
    <property type="project" value="InterPro"/>
</dbReference>
<dbReference type="Proteomes" id="UP000801492">
    <property type="component" value="Unassembled WGS sequence"/>
</dbReference>
<dbReference type="InterPro" id="IPR039867">
    <property type="entry name" value="Furry/Tao3/Mor2"/>
</dbReference>
<dbReference type="OrthoDB" id="6287725at2759"/>
<gene>
    <name evidence="2" type="ORF">ILUMI_21533</name>
</gene>
<comment type="caution">
    <text evidence="2">The sequence shown here is derived from an EMBL/GenBank/DDBJ whole genome shotgun (WGS) entry which is preliminary data.</text>
</comment>
<feature type="domain" description="Cell morphogenesis protein N-terminal" evidence="1">
    <location>
        <begin position="22"/>
        <end position="185"/>
    </location>
</feature>
<dbReference type="GO" id="GO:0005938">
    <property type="term" value="C:cell cortex"/>
    <property type="evidence" value="ECO:0007669"/>
    <property type="project" value="TreeGrafter"/>
</dbReference>
<dbReference type="AlphaFoldDB" id="A0A8K0CFG5"/>
<dbReference type="GO" id="GO:0030427">
    <property type="term" value="C:site of polarized growth"/>
    <property type="evidence" value="ECO:0007669"/>
    <property type="project" value="TreeGrafter"/>
</dbReference>
<keyword evidence="3" id="KW-1185">Reference proteome</keyword>
<evidence type="ECO:0000313" key="2">
    <source>
        <dbReference type="EMBL" id="KAF2884646.1"/>
    </source>
</evidence>
<protein>
    <recommendedName>
        <fullName evidence="1">Cell morphogenesis protein N-terminal domain-containing protein</fullName>
    </recommendedName>
</protein>
<evidence type="ECO:0000259" key="1">
    <source>
        <dbReference type="Pfam" id="PF14222"/>
    </source>
</evidence>
<name>A0A8K0CFG5_IGNLU</name>
<accession>A0A8K0CFG5</accession>
<dbReference type="PANTHER" id="PTHR12295">
    <property type="entry name" value="FURRY-RELATED"/>
    <property type="match status" value="1"/>
</dbReference>
<sequence>MYIVSGSAPETVERSEADIQLERRDLAVEFIFCLVLIEVLRQLSFHPGHEDLVLYIENLAFKHFKYREGTQTGPNSGNIHIIADLYAEVIGALAQSRFMSVRKRFMTELKELRSKEPSTHTTQSIISLLMGMKFFRVKMVPIEEFEASFQFMQECAQYFLEVKDKDIKHALAGLFVEILVPVAAVSL</sequence>
<proteinExistence type="predicted"/>
<evidence type="ECO:0000313" key="3">
    <source>
        <dbReference type="Proteomes" id="UP000801492"/>
    </source>
</evidence>